<evidence type="ECO:0000313" key="4">
    <source>
        <dbReference type="Proteomes" id="UP000028607"/>
    </source>
</evidence>
<name>A0A085U1Q5_9RHOB</name>
<reference evidence="4" key="1">
    <citation type="submission" date="2013-04" db="EMBL/GenBank/DDBJ databases">
        <title>Thioclava sp. 13D2W-2 Genome Sequencing.</title>
        <authorList>
            <person name="Lai Q."/>
            <person name="Li G."/>
            <person name="Shao Z."/>
        </authorList>
    </citation>
    <scope>NUCLEOTIDE SEQUENCE [LARGE SCALE GENOMIC DNA]</scope>
    <source>
        <strain evidence="4">13D2W-2</strain>
    </source>
</reference>
<dbReference type="OrthoDB" id="7406133at2"/>
<feature type="transmembrane region" description="Helical" evidence="2">
    <location>
        <begin position="12"/>
        <end position="31"/>
    </location>
</feature>
<dbReference type="AlphaFoldDB" id="A0A085U1Q5"/>
<protein>
    <submittedName>
        <fullName evidence="3">Uncharacterized protein</fullName>
    </submittedName>
</protein>
<dbReference type="EMBL" id="AQRC01000001">
    <property type="protein sequence ID" value="KFE36902.1"/>
    <property type="molecule type" value="Genomic_DNA"/>
</dbReference>
<dbReference type="eggNOG" id="ENOG5032V0A">
    <property type="taxonomic scope" value="Bacteria"/>
</dbReference>
<feature type="compositionally biased region" description="Basic and acidic residues" evidence="1">
    <location>
        <begin position="212"/>
        <end position="221"/>
    </location>
</feature>
<proteinExistence type="predicted"/>
<evidence type="ECO:0000256" key="2">
    <source>
        <dbReference type="SAM" id="Phobius"/>
    </source>
</evidence>
<evidence type="ECO:0000313" key="3">
    <source>
        <dbReference type="EMBL" id="KFE36902.1"/>
    </source>
</evidence>
<comment type="caution">
    <text evidence="3">The sequence shown here is derived from an EMBL/GenBank/DDBJ whole genome shotgun (WGS) entry which is preliminary data.</text>
</comment>
<gene>
    <name evidence="3" type="ORF">DW2_02050</name>
</gene>
<organism evidence="3 4">
    <name type="scientific">Thioclava atlantica</name>
    <dbReference type="NCBI Taxonomy" id="1317124"/>
    <lineage>
        <taxon>Bacteria</taxon>
        <taxon>Pseudomonadati</taxon>
        <taxon>Pseudomonadota</taxon>
        <taxon>Alphaproteobacteria</taxon>
        <taxon>Rhodobacterales</taxon>
        <taxon>Paracoccaceae</taxon>
        <taxon>Thioclava</taxon>
    </lineage>
</organism>
<keyword evidence="2" id="KW-1133">Transmembrane helix</keyword>
<reference evidence="3 4" key="2">
    <citation type="journal article" date="2015" name="Antonie Van Leeuwenhoek">
        <title>Thioclava indica sp. nov., isolated from surface seawater of the Indian Ocean.</title>
        <authorList>
            <person name="Liu Y."/>
            <person name="Lai Q."/>
            <person name="Du J."/>
            <person name="Xu H."/>
            <person name="Jiang L."/>
            <person name="Shao Z."/>
        </authorList>
    </citation>
    <scope>NUCLEOTIDE SEQUENCE [LARGE SCALE GENOMIC DNA]</scope>
    <source>
        <strain evidence="3 4">13D2W-2</strain>
    </source>
</reference>
<feature type="region of interest" description="Disordered" evidence="1">
    <location>
        <begin position="207"/>
        <end position="240"/>
    </location>
</feature>
<keyword evidence="2" id="KW-0812">Transmembrane</keyword>
<evidence type="ECO:0000256" key="1">
    <source>
        <dbReference type="SAM" id="MobiDB-lite"/>
    </source>
</evidence>
<accession>A0A085U1Q5</accession>
<dbReference type="Proteomes" id="UP000028607">
    <property type="component" value="Unassembled WGS sequence"/>
</dbReference>
<feature type="compositionally biased region" description="Basic and acidic residues" evidence="1">
    <location>
        <begin position="228"/>
        <end position="240"/>
    </location>
</feature>
<dbReference type="RefSeq" id="WP_051855146.1">
    <property type="nucleotide sequence ID" value="NZ_AQRC01000001.1"/>
</dbReference>
<sequence length="240" mass="26744">MSWLVDNREIIGLAVQSVTAMVWVVYLQLLLSNFRRERRSKILITRVAGGHEHGHLMVGNMGAEPIFVKAVLADLEVDGQTYHSIANDSGGFAPFTDDDPSRSIKGPLKSADYRDLGRISDLVKIAYDLADIPKSAHQIEAVVVTVLAESSRDGVLVAGRQCFDVYHGRGHMRFFPRNASTLQLRSFRKRRELARRMDEMLAQEAKAFLQGEDGKRPKRGADLGQIGRSEEARAEAEVAR</sequence>
<keyword evidence="2" id="KW-0472">Membrane</keyword>
<dbReference type="STRING" id="1317124.DW2_02050"/>
<keyword evidence="4" id="KW-1185">Reference proteome</keyword>
<dbReference type="PATRIC" id="fig|1317124.6.peg.410"/>